<dbReference type="KEGG" id="spu:577460"/>
<evidence type="ECO:0000256" key="3">
    <source>
        <dbReference type="ARBA" id="ARBA00022692"/>
    </source>
</evidence>
<feature type="compositionally biased region" description="Low complexity" evidence="6">
    <location>
        <begin position="26"/>
        <end position="38"/>
    </location>
</feature>
<dbReference type="Pfam" id="PF05277">
    <property type="entry name" value="DUF726"/>
    <property type="match status" value="1"/>
</dbReference>
<evidence type="ECO:0000313" key="8">
    <source>
        <dbReference type="EnsemblMetazoa" id="XP_030842428"/>
    </source>
</evidence>
<dbReference type="InterPro" id="IPR029058">
    <property type="entry name" value="AB_hydrolase_fold"/>
</dbReference>
<dbReference type="RefSeq" id="XP_030842428.1">
    <property type="nucleotide sequence ID" value="XM_030986568.1"/>
</dbReference>
<feature type="region of interest" description="Disordered" evidence="6">
    <location>
        <begin position="1"/>
        <end position="133"/>
    </location>
</feature>
<evidence type="ECO:0000256" key="4">
    <source>
        <dbReference type="ARBA" id="ARBA00022989"/>
    </source>
</evidence>
<keyword evidence="3 7" id="KW-0812">Transmembrane</keyword>
<reference evidence="8" key="2">
    <citation type="submission" date="2021-01" db="UniProtKB">
        <authorList>
            <consortium name="EnsemblMetazoa"/>
        </authorList>
    </citation>
    <scope>IDENTIFICATION</scope>
</reference>
<dbReference type="GeneID" id="577460"/>
<dbReference type="InParanoid" id="A0A7M7NXH2"/>
<evidence type="ECO:0000256" key="5">
    <source>
        <dbReference type="ARBA" id="ARBA00023136"/>
    </source>
</evidence>
<dbReference type="AlphaFoldDB" id="A0A7M7NXH2"/>
<dbReference type="Proteomes" id="UP000007110">
    <property type="component" value="Unassembled WGS sequence"/>
</dbReference>
<evidence type="ECO:0008006" key="10">
    <source>
        <dbReference type="Google" id="ProtNLM"/>
    </source>
</evidence>
<feature type="transmembrane region" description="Helical" evidence="7">
    <location>
        <begin position="343"/>
        <end position="364"/>
    </location>
</feature>
<dbReference type="EnsemblMetazoa" id="XM_030986568">
    <property type="protein sequence ID" value="XP_030842428"/>
    <property type="gene ID" value="LOC577460"/>
</dbReference>
<keyword evidence="9" id="KW-1185">Reference proteome</keyword>
<dbReference type="EnsemblMetazoa" id="XM_030986567">
    <property type="protein sequence ID" value="XP_030842427"/>
    <property type="gene ID" value="LOC577460"/>
</dbReference>
<feature type="transmembrane region" description="Helical" evidence="7">
    <location>
        <begin position="304"/>
        <end position="337"/>
    </location>
</feature>
<name>A0A7M7NXH2_STRPU</name>
<dbReference type="PANTHER" id="PTHR17920">
    <property type="entry name" value="TRANSMEMBRANE AND COILED-COIL DOMAIN-CONTAINING PROTEIN 4 TMCO4"/>
    <property type="match status" value="1"/>
</dbReference>
<feature type="region of interest" description="Disordered" evidence="6">
    <location>
        <begin position="643"/>
        <end position="662"/>
    </location>
</feature>
<feature type="compositionally biased region" description="Gly residues" evidence="6">
    <location>
        <begin position="92"/>
        <end position="101"/>
    </location>
</feature>
<evidence type="ECO:0000256" key="7">
    <source>
        <dbReference type="SAM" id="Phobius"/>
    </source>
</evidence>
<feature type="region of interest" description="Disordered" evidence="6">
    <location>
        <begin position="692"/>
        <end position="818"/>
    </location>
</feature>
<dbReference type="CTD" id="255104"/>
<feature type="transmembrane region" description="Helical" evidence="7">
    <location>
        <begin position="456"/>
        <end position="476"/>
    </location>
</feature>
<sequence length="818" mass="87801">MEGMDDTTKSTEIKTDTDSCKEVDSPSEASSSGISSQEEPPDTIPKPSPEDDHADDHDDEIYQARLQQGLMTFSQGSEESSSNPTDTESPGRSGGGQGGSKEGGKIGDDVGDGAGSGGTMSSSGSEDSSLTSLAEEQLKKPLPEVLNDVAKFAYSSLVAVCLPNLFENEWNKQWNLKTVKSLSKYLKLPKQSVETLSIMVEDPNHHDLANADVFTEVLLEDPSLIKPEIIPKDMITQALSDGTYDARMRVLVREISKRLDVSWKIIRAFEKGIIDVYEQEEHELTEEEKRERDKKAKFRKARRYVMIGAATIGGGAIIGLTGGLAAPLIATAGAAFLGTSLSFFGTVAGAAIIGSILGAAGAGLSGYKMKKRVGEVEEFEFTALAEGRDLHVTVAVSGWLQKDCLDNFTIPWRCVATCNEIYCLKWESQYLIKLGESLEYILDTVMSMAAKEALKYTVLAGLLAAIALPAAAYAAISNSIDNPWSVATSRASAAGKQLAEVLLSRQQGKRPVTLVGFSMGARVIFFCLKELSQRKGCEGIVQDVYLLGAPVTSSVAQWRPFEKVVAGHIVNGYCRGDWLLQFVYRTASMQVNDIAGLEPVRWDNRRMVNVDITEVVTGHLDYSNKISTILDFVGLETKDVPKSGSLSDLTKPKTKDTATKEAADDDPLAVKIDASDLLIPKSASAMDLALSKLKGSKGQSSQEDTDSRPKTLAENVSHSRSLDKIAPSSGAPSVGPETIDRSHKDDVSHPEKPVSADDSTEGAEGGRSTVGSEGSGLDERLEDACSEGDGRKDAEKSKGGTVTMREGVEMGQDPLSAL</sequence>
<keyword evidence="5 7" id="KW-0472">Membrane</keyword>
<evidence type="ECO:0000256" key="6">
    <source>
        <dbReference type="SAM" id="MobiDB-lite"/>
    </source>
</evidence>
<reference evidence="9" key="1">
    <citation type="submission" date="2015-02" db="EMBL/GenBank/DDBJ databases">
        <title>Genome sequencing for Strongylocentrotus purpuratus.</title>
        <authorList>
            <person name="Murali S."/>
            <person name="Liu Y."/>
            <person name="Vee V."/>
            <person name="English A."/>
            <person name="Wang M."/>
            <person name="Skinner E."/>
            <person name="Han Y."/>
            <person name="Muzny D.M."/>
            <person name="Worley K.C."/>
            <person name="Gibbs R.A."/>
        </authorList>
    </citation>
    <scope>NUCLEOTIDE SEQUENCE</scope>
</reference>
<dbReference type="SUPFAM" id="SSF53474">
    <property type="entry name" value="alpha/beta-Hydrolases"/>
    <property type="match status" value="1"/>
</dbReference>
<feature type="compositionally biased region" description="Basic and acidic residues" evidence="6">
    <location>
        <begin position="48"/>
        <end position="62"/>
    </location>
</feature>
<feature type="compositionally biased region" description="Basic and acidic residues" evidence="6">
    <location>
        <begin position="1"/>
        <end position="24"/>
    </location>
</feature>
<proteinExistence type="inferred from homology"/>
<evidence type="ECO:0000256" key="2">
    <source>
        <dbReference type="ARBA" id="ARBA00009824"/>
    </source>
</evidence>
<organism evidence="8 9">
    <name type="scientific">Strongylocentrotus purpuratus</name>
    <name type="common">Purple sea urchin</name>
    <dbReference type="NCBI Taxonomy" id="7668"/>
    <lineage>
        <taxon>Eukaryota</taxon>
        <taxon>Metazoa</taxon>
        <taxon>Echinodermata</taxon>
        <taxon>Eleutherozoa</taxon>
        <taxon>Echinozoa</taxon>
        <taxon>Echinoidea</taxon>
        <taxon>Euechinoidea</taxon>
        <taxon>Echinacea</taxon>
        <taxon>Camarodonta</taxon>
        <taxon>Echinidea</taxon>
        <taxon>Strongylocentrotidae</taxon>
        <taxon>Strongylocentrotus</taxon>
    </lineage>
</organism>
<comment type="similarity">
    <text evidence="2">Belongs to the TMCO4 family.</text>
</comment>
<keyword evidence="4 7" id="KW-1133">Transmembrane helix</keyword>
<comment type="subcellular location">
    <subcellularLocation>
        <location evidence="1">Membrane</location>
        <topology evidence="1">Multi-pass membrane protein</topology>
    </subcellularLocation>
</comment>
<feature type="compositionally biased region" description="Polar residues" evidence="6">
    <location>
        <begin position="65"/>
        <end position="90"/>
    </location>
</feature>
<feature type="compositionally biased region" description="Basic and acidic residues" evidence="6">
    <location>
        <begin position="650"/>
        <end position="662"/>
    </location>
</feature>
<accession>A0A7M7NXH2</accession>
<protein>
    <recommendedName>
        <fullName evidence="10">Transmembrane and coiled-coil domain-containing protein 4</fullName>
    </recommendedName>
</protein>
<dbReference type="PANTHER" id="PTHR17920:SF3">
    <property type="entry name" value="TRANSMEMBRANE AND COILED-COIL DOMAIN-CONTAINING PROTEIN 4"/>
    <property type="match status" value="1"/>
</dbReference>
<evidence type="ECO:0000313" key="9">
    <source>
        <dbReference type="Proteomes" id="UP000007110"/>
    </source>
</evidence>
<dbReference type="FunCoup" id="A0A7M7NXH2">
    <property type="interactions" value="320"/>
</dbReference>
<evidence type="ECO:0000256" key="1">
    <source>
        <dbReference type="ARBA" id="ARBA00004141"/>
    </source>
</evidence>
<dbReference type="GO" id="GO:0016020">
    <property type="term" value="C:membrane"/>
    <property type="evidence" value="ECO:0007669"/>
    <property type="project" value="UniProtKB-SubCell"/>
</dbReference>
<feature type="compositionally biased region" description="Basic and acidic residues" evidence="6">
    <location>
        <begin position="777"/>
        <end position="798"/>
    </location>
</feature>
<dbReference type="InterPro" id="IPR007941">
    <property type="entry name" value="DUF726"/>
</dbReference>
<feature type="compositionally biased region" description="Basic and acidic residues" evidence="6">
    <location>
        <begin position="738"/>
        <end position="755"/>
    </location>
</feature>
<feature type="compositionally biased region" description="Low complexity" evidence="6">
    <location>
        <begin position="119"/>
        <end position="129"/>
    </location>
</feature>
<feature type="compositionally biased region" description="Low complexity" evidence="6">
    <location>
        <begin position="692"/>
        <end position="702"/>
    </location>
</feature>
<dbReference type="OrthoDB" id="277931at2759"/>
<dbReference type="OMA" id="HVIQKEI"/>
<dbReference type="RefSeq" id="XP_030842427.1">
    <property type="nucleotide sequence ID" value="XM_030986567.1"/>
</dbReference>